<dbReference type="AlphaFoldDB" id="A0A0S7XSK4"/>
<organism evidence="1 2">
    <name type="scientific">candidate division KD3-62 bacterium DG_56</name>
    <dbReference type="NCBI Taxonomy" id="1704032"/>
    <lineage>
        <taxon>Bacteria</taxon>
        <taxon>candidate division KD3-62</taxon>
    </lineage>
</organism>
<dbReference type="Proteomes" id="UP000052020">
    <property type="component" value="Unassembled WGS sequence"/>
</dbReference>
<gene>
    <name evidence="1" type="ORF">AMK68_00130</name>
</gene>
<sequence>MTNLYADVGHFRKAYANSSALDTDDQTGILRVLRAVSRAIDDYCGRHFYALTATRYFDGNGGGLLPVPDLLHDANTAVKLDEDTDGTYELTLTDPTDYWPIRYGADDQDGDPTTALRLNRRAGSRSAFLGLPRLVEIAGIWGYTDATEDSGDTVQNDPSISAAATSLTVGDGGNFEVGQTLLIGSEQLYISAIDSNTLTVARGVNGTTAAIHLKDVAISRFVYVPEIVEATLIQAGRIWKRRDTSYSTIIQEPGLGTIEVYKGLDPDVRMFLAPFRRIAV</sequence>
<proteinExistence type="predicted"/>
<evidence type="ECO:0000313" key="2">
    <source>
        <dbReference type="Proteomes" id="UP000052020"/>
    </source>
</evidence>
<name>A0A0S7XSK4_9BACT</name>
<protein>
    <submittedName>
        <fullName evidence="1">Uncharacterized protein</fullName>
    </submittedName>
</protein>
<evidence type="ECO:0000313" key="1">
    <source>
        <dbReference type="EMBL" id="KPJ64876.1"/>
    </source>
</evidence>
<comment type="caution">
    <text evidence="1">The sequence shown here is derived from an EMBL/GenBank/DDBJ whole genome shotgun (WGS) entry which is preliminary data.</text>
</comment>
<dbReference type="EMBL" id="LIZY01000003">
    <property type="protein sequence ID" value="KPJ64876.1"/>
    <property type="molecule type" value="Genomic_DNA"/>
</dbReference>
<accession>A0A0S7XSK4</accession>
<reference evidence="1 2" key="1">
    <citation type="journal article" date="2015" name="Microbiome">
        <title>Genomic resolution of linkages in carbon, nitrogen, and sulfur cycling among widespread estuary sediment bacteria.</title>
        <authorList>
            <person name="Baker B.J."/>
            <person name="Lazar C.S."/>
            <person name="Teske A.P."/>
            <person name="Dick G.J."/>
        </authorList>
    </citation>
    <scope>NUCLEOTIDE SEQUENCE [LARGE SCALE GENOMIC DNA]</scope>
    <source>
        <strain evidence="1">DG_56</strain>
    </source>
</reference>